<gene>
    <name evidence="4" type="ORF">KDA82_11225</name>
</gene>
<evidence type="ECO:0000313" key="5">
    <source>
        <dbReference type="Proteomes" id="UP000675554"/>
    </source>
</evidence>
<dbReference type="PANTHER" id="PTHR30137">
    <property type="entry name" value="LUCIFERASE-LIKE MONOOXYGENASE"/>
    <property type="match status" value="1"/>
</dbReference>
<dbReference type="Gene3D" id="3.20.20.30">
    <property type="entry name" value="Luciferase-like domain"/>
    <property type="match status" value="1"/>
</dbReference>
<dbReference type="Proteomes" id="UP000675554">
    <property type="component" value="Unassembled WGS sequence"/>
</dbReference>
<evidence type="ECO:0000313" key="4">
    <source>
        <dbReference type="EMBL" id="MBR7673578.1"/>
    </source>
</evidence>
<dbReference type="EMBL" id="JAGSMN010000222">
    <property type="protein sequence ID" value="MBR7673578.1"/>
    <property type="molecule type" value="Genomic_DNA"/>
</dbReference>
<feature type="domain" description="Luciferase-like" evidence="3">
    <location>
        <begin position="8"/>
        <end position="302"/>
    </location>
</feature>
<evidence type="ECO:0000256" key="2">
    <source>
        <dbReference type="ARBA" id="ARBA00023033"/>
    </source>
</evidence>
<dbReference type="InterPro" id="IPR011251">
    <property type="entry name" value="Luciferase-like_dom"/>
</dbReference>
<dbReference type="InterPro" id="IPR036661">
    <property type="entry name" value="Luciferase-like_sf"/>
</dbReference>
<dbReference type="PANTHER" id="PTHR30137:SF8">
    <property type="entry name" value="BLR5498 PROTEIN"/>
    <property type="match status" value="1"/>
</dbReference>
<dbReference type="SUPFAM" id="SSF51679">
    <property type="entry name" value="Bacterial luciferase-like"/>
    <property type="match status" value="1"/>
</dbReference>
<dbReference type="AlphaFoldDB" id="A0A8T4INZ9"/>
<keyword evidence="5" id="KW-1185">Reference proteome</keyword>
<organism evidence="4 5">
    <name type="scientific">Streptomyces daliensis</name>
    <dbReference type="NCBI Taxonomy" id="299421"/>
    <lineage>
        <taxon>Bacteria</taxon>
        <taxon>Bacillati</taxon>
        <taxon>Actinomycetota</taxon>
        <taxon>Actinomycetes</taxon>
        <taxon>Kitasatosporales</taxon>
        <taxon>Streptomycetaceae</taxon>
        <taxon>Streptomyces</taxon>
    </lineage>
</organism>
<evidence type="ECO:0000259" key="3">
    <source>
        <dbReference type="Pfam" id="PF00296"/>
    </source>
</evidence>
<reference evidence="4" key="1">
    <citation type="submission" date="2021-04" db="EMBL/GenBank/DDBJ databases">
        <title>Sequencing of actinobacteria type strains.</title>
        <authorList>
            <person name="Nguyen G.-S."/>
            <person name="Wentzel A."/>
        </authorList>
    </citation>
    <scope>NUCLEOTIDE SEQUENCE</scope>
    <source>
        <strain evidence="4">DSM 42095</strain>
    </source>
</reference>
<name>A0A8T4INZ9_9ACTN</name>
<keyword evidence="2" id="KW-0503">Monooxygenase</keyword>
<dbReference type="Pfam" id="PF00296">
    <property type="entry name" value="Bac_luciferase"/>
    <property type="match status" value="1"/>
</dbReference>
<keyword evidence="1" id="KW-0560">Oxidoreductase</keyword>
<dbReference type="GO" id="GO:0004497">
    <property type="term" value="F:monooxygenase activity"/>
    <property type="evidence" value="ECO:0007669"/>
    <property type="project" value="UniProtKB-KW"/>
</dbReference>
<accession>A0A8T4INZ9</accession>
<sequence length="355" mass="37434">MHAHNDIRFGLLLTTARREGQDESEVFARTLRLARHAEDLGLDDLWVTEHHFNPAAVGSSALTLAAHLLGATSRIHVGTAVTVLSLHEPVHVAEQTNLLDHLSSGRFTLGVGRGVPGAEHDVMGRGLGSWRAGVAEPLDRLLAALHGQVPHVPDASGADGATLRVVPAARTRPHPPVYVAAGSPASLTVAAERGLPVMLFFDKGPDAKAEMRALYERAAQEAGGLPVPSHGHRHAFAVFAQVTETERETAQLMRAQAQFTASLNKRPGGPSATPEDVARITDKLLTTQPVGSAETCVDRLLQHISASGCGRVMCQVESAGDTASVLRSLERLATEVLPVVRQRAGTVPAGAGADV</sequence>
<evidence type="ECO:0000256" key="1">
    <source>
        <dbReference type="ARBA" id="ARBA00023002"/>
    </source>
</evidence>
<comment type="caution">
    <text evidence="4">The sequence shown here is derived from an EMBL/GenBank/DDBJ whole genome shotgun (WGS) entry which is preliminary data.</text>
</comment>
<protein>
    <submittedName>
        <fullName evidence="4">LLM class flavin-dependent oxidoreductase</fullName>
    </submittedName>
</protein>
<proteinExistence type="predicted"/>
<dbReference type="GO" id="GO:0005829">
    <property type="term" value="C:cytosol"/>
    <property type="evidence" value="ECO:0007669"/>
    <property type="project" value="TreeGrafter"/>
</dbReference>
<dbReference type="GO" id="GO:0016705">
    <property type="term" value="F:oxidoreductase activity, acting on paired donors, with incorporation or reduction of molecular oxygen"/>
    <property type="evidence" value="ECO:0007669"/>
    <property type="project" value="InterPro"/>
</dbReference>
<dbReference type="InterPro" id="IPR050766">
    <property type="entry name" value="Bact_Lucif_Oxidored"/>
</dbReference>